<dbReference type="RefSeq" id="WP_201945508.1">
    <property type="nucleotide sequence ID" value="NZ_JAERRJ010000003.1"/>
</dbReference>
<evidence type="ECO:0000313" key="1">
    <source>
        <dbReference type="EMBL" id="MBL1074572.1"/>
    </source>
</evidence>
<name>A0ABS1M1M9_9NOCA</name>
<protein>
    <recommendedName>
        <fullName evidence="3">Fe2OG dioxygenase domain-containing protein</fullName>
    </recommendedName>
</protein>
<gene>
    <name evidence="1" type="ORF">JK358_09200</name>
</gene>
<keyword evidence="2" id="KW-1185">Reference proteome</keyword>
<accession>A0ABS1M1M9</accession>
<evidence type="ECO:0000313" key="2">
    <source>
        <dbReference type="Proteomes" id="UP000602198"/>
    </source>
</evidence>
<evidence type="ECO:0008006" key="3">
    <source>
        <dbReference type="Google" id="ProtNLM"/>
    </source>
</evidence>
<reference evidence="1 2" key="1">
    <citation type="submission" date="2021-01" db="EMBL/GenBank/DDBJ databases">
        <title>WGS of actinomycetes isolated from Thailand.</title>
        <authorList>
            <person name="Thawai C."/>
        </authorList>
    </citation>
    <scope>NUCLEOTIDE SEQUENCE [LARGE SCALE GENOMIC DNA]</scope>
    <source>
        <strain evidence="1 2">LPG 2</strain>
    </source>
</reference>
<organism evidence="1 2">
    <name type="scientific">Nocardia acididurans</name>
    <dbReference type="NCBI Taxonomy" id="2802282"/>
    <lineage>
        <taxon>Bacteria</taxon>
        <taxon>Bacillati</taxon>
        <taxon>Actinomycetota</taxon>
        <taxon>Actinomycetes</taxon>
        <taxon>Mycobacteriales</taxon>
        <taxon>Nocardiaceae</taxon>
        <taxon>Nocardia</taxon>
    </lineage>
</organism>
<proteinExistence type="predicted"/>
<comment type="caution">
    <text evidence="1">The sequence shown here is derived from an EMBL/GenBank/DDBJ whole genome shotgun (WGS) entry which is preliminary data.</text>
</comment>
<dbReference type="Proteomes" id="UP000602198">
    <property type="component" value="Unassembled WGS sequence"/>
</dbReference>
<sequence>MGAGFDSYVDIDRYPLDRRDVTALREVITLAQNDFAETGLAVLPEFLRPDGITEMAASLLVGSGDEVIEQRPFSAERVVAHDRIPESWPLKQLYRWEPLLDFISRVVGELVYRSADELGATTVHIRHAGDGLHWQFGLSDYTAILHIVAPEQGGIFEYMPVPRDFPERSDRYRRSVRLLPTVPGSLVLHAGRLSRHRVTAVHGLIPRISVEMAFNAKPGHRLNDHQRRTYFGRTE</sequence>
<dbReference type="EMBL" id="JAERRJ010000003">
    <property type="protein sequence ID" value="MBL1074572.1"/>
    <property type="molecule type" value="Genomic_DNA"/>
</dbReference>